<reference evidence="3" key="1">
    <citation type="journal article" date="2019" name="Int. J. Syst. Evol. Microbiol.">
        <title>The Global Catalogue of Microorganisms (GCM) 10K type strain sequencing project: providing services to taxonomists for standard genome sequencing and annotation.</title>
        <authorList>
            <consortium name="The Broad Institute Genomics Platform"/>
            <consortium name="The Broad Institute Genome Sequencing Center for Infectious Disease"/>
            <person name="Wu L."/>
            <person name="Ma J."/>
        </authorList>
    </citation>
    <scope>NUCLEOTIDE SEQUENCE [LARGE SCALE GENOMIC DNA]</scope>
    <source>
        <strain evidence="3">KCTC 23707</strain>
    </source>
</reference>
<comment type="caution">
    <text evidence="2">The sequence shown here is derived from an EMBL/GenBank/DDBJ whole genome shotgun (WGS) entry which is preliminary data.</text>
</comment>
<gene>
    <name evidence="2" type="ORF">ACFSCV_11195</name>
</gene>
<accession>A0ABW4K5W4</accession>
<dbReference type="Pfam" id="PF06983">
    <property type="entry name" value="3-dmu-9_3-mt"/>
    <property type="match status" value="1"/>
</dbReference>
<dbReference type="EMBL" id="JBHUER010000008">
    <property type="protein sequence ID" value="MFD1703565.1"/>
    <property type="molecule type" value="Genomic_DNA"/>
</dbReference>
<organism evidence="2 3">
    <name type="scientific">Methylopila henanensis</name>
    <dbReference type="NCBI Taxonomy" id="873516"/>
    <lineage>
        <taxon>Bacteria</taxon>
        <taxon>Pseudomonadati</taxon>
        <taxon>Pseudomonadota</taxon>
        <taxon>Alphaproteobacteria</taxon>
        <taxon>Hyphomicrobiales</taxon>
        <taxon>Methylopilaceae</taxon>
        <taxon>Methylopila</taxon>
    </lineage>
</organism>
<dbReference type="PANTHER" id="PTHR33990:SF1">
    <property type="entry name" value="PROTEIN YJDN"/>
    <property type="match status" value="1"/>
</dbReference>
<dbReference type="CDD" id="cd06588">
    <property type="entry name" value="PhnB_like"/>
    <property type="match status" value="1"/>
</dbReference>
<dbReference type="Gene3D" id="3.10.180.10">
    <property type="entry name" value="2,3-Dihydroxybiphenyl 1,2-Dioxygenase, domain 1"/>
    <property type="match status" value="1"/>
</dbReference>
<protein>
    <submittedName>
        <fullName evidence="2">VOC family protein</fullName>
    </submittedName>
</protein>
<evidence type="ECO:0000313" key="2">
    <source>
        <dbReference type="EMBL" id="MFD1703565.1"/>
    </source>
</evidence>
<keyword evidence="3" id="KW-1185">Reference proteome</keyword>
<dbReference type="Proteomes" id="UP001597308">
    <property type="component" value="Unassembled WGS sequence"/>
</dbReference>
<dbReference type="PANTHER" id="PTHR33990">
    <property type="entry name" value="PROTEIN YJDN-RELATED"/>
    <property type="match status" value="1"/>
</dbReference>
<dbReference type="RefSeq" id="WP_378799665.1">
    <property type="nucleotide sequence ID" value="NZ_JBHUER010000008.1"/>
</dbReference>
<dbReference type="InterPro" id="IPR028973">
    <property type="entry name" value="PhnB-like"/>
</dbReference>
<dbReference type="InterPro" id="IPR029068">
    <property type="entry name" value="Glyas_Bleomycin-R_OHBP_Dase"/>
</dbReference>
<name>A0ABW4K5W4_9HYPH</name>
<evidence type="ECO:0000259" key="1">
    <source>
        <dbReference type="Pfam" id="PF06983"/>
    </source>
</evidence>
<evidence type="ECO:0000313" key="3">
    <source>
        <dbReference type="Proteomes" id="UP001597308"/>
    </source>
</evidence>
<feature type="domain" description="PhnB-like" evidence="1">
    <location>
        <begin position="3"/>
        <end position="134"/>
    </location>
</feature>
<proteinExistence type="predicted"/>
<dbReference type="SUPFAM" id="SSF54593">
    <property type="entry name" value="Glyoxalase/Bleomycin resistance protein/Dihydroxybiphenyl dioxygenase"/>
    <property type="match status" value="1"/>
</dbReference>
<sequence>MAIKAYLFFDSRCEEAIAFYEQALGAERLMFLRYADAPDPVPEGMLPKIGAGGVLHATLKVGDGELMMSDGCGPECEAFRGFSVSLSADGADEAKRFYDALAEGGQIQMPLGPTFFSPCFGMVTDRFGVPWMVVVPGAA</sequence>